<feature type="transmembrane region" description="Helical" evidence="18">
    <location>
        <begin position="67"/>
        <end position="85"/>
    </location>
</feature>
<evidence type="ECO:0000256" key="4">
    <source>
        <dbReference type="ARBA" id="ARBA00022448"/>
    </source>
</evidence>
<dbReference type="Proteomes" id="UP000053797">
    <property type="component" value="Unassembled WGS sequence"/>
</dbReference>
<dbReference type="SUPFAM" id="SSF56784">
    <property type="entry name" value="HAD-like"/>
    <property type="match status" value="1"/>
</dbReference>
<keyword evidence="8 18" id="KW-0479">Metal-binding</keyword>
<dbReference type="PROSITE" id="PS00154">
    <property type="entry name" value="ATPASE_E1_E2"/>
    <property type="match status" value="1"/>
</dbReference>
<dbReference type="Pfam" id="PF00702">
    <property type="entry name" value="Hydrolase"/>
    <property type="match status" value="1"/>
</dbReference>
<dbReference type="InterPro" id="IPR036412">
    <property type="entry name" value="HAD-like_sf"/>
</dbReference>
<dbReference type="InterPro" id="IPR023299">
    <property type="entry name" value="ATPase_P-typ_cyto_dom_N"/>
</dbReference>
<dbReference type="OrthoDB" id="9813266at2"/>
<evidence type="ECO:0000256" key="5">
    <source>
        <dbReference type="ARBA" id="ARBA00022475"/>
    </source>
</evidence>
<dbReference type="GO" id="GO:0140581">
    <property type="term" value="F:P-type monovalent copper transporter activity"/>
    <property type="evidence" value="ECO:0007669"/>
    <property type="project" value="UniProtKB-EC"/>
</dbReference>
<evidence type="ECO:0000256" key="10">
    <source>
        <dbReference type="ARBA" id="ARBA00022796"/>
    </source>
</evidence>
<comment type="similarity">
    <text evidence="2 18">Belongs to the cation transport ATPase (P-type) (TC 3.A.3) family. Type IB subfamily.</text>
</comment>
<dbReference type="GO" id="GO:0005507">
    <property type="term" value="F:copper ion binding"/>
    <property type="evidence" value="ECO:0007669"/>
    <property type="project" value="TreeGrafter"/>
</dbReference>
<dbReference type="PANTHER" id="PTHR43520">
    <property type="entry name" value="ATP7, ISOFORM B"/>
    <property type="match status" value="1"/>
</dbReference>
<keyword evidence="13 18" id="KW-1133">Transmembrane helix</keyword>
<keyword evidence="9 18" id="KW-0547">Nucleotide-binding</keyword>
<dbReference type="GO" id="GO:0005524">
    <property type="term" value="F:ATP binding"/>
    <property type="evidence" value="ECO:0007669"/>
    <property type="project" value="UniProtKB-UniRule"/>
</dbReference>
<dbReference type="EMBL" id="LNQL01000007">
    <property type="protein sequence ID" value="KSU47702.1"/>
    <property type="molecule type" value="Genomic_DNA"/>
</dbReference>
<keyword evidence="6" id="KW-0597">Phosphoprotein</keyword>
<evidence type="ECO:0000256" key="8">
    <source>
        <dbReference type="ARBA" id="ARBA00022723"/>
    </source>
</evidence>
<dbReference type="GO" id="GO:0005886">
    <property type="term" value="C:plasma membrane"/>
    <property type="evidence" value="ECO:0007669"/>
    <property type="project" value="UniProtKB-SubCell"/>
</dbReference>
<dbReference type="SFLD" id="SFLDG00002">
    <property type="entry name" value="C1.7:_P-type_atpase_like"/>
    <property type="match status" value="1"/>
</dbReference>
<dbReference type="InterPro" id="IPR018303">
    <property type="entry name" value="ATPase_P-typ_P_site"/>
</dbReference>
<dbReference type="Pfam" id="PF00122">
    <property type="entry name" value="E1-E2_ATPase"/>
    <property type="match status" value="1"/>
</dbReference>
<dbReference type="GO" id="GO:0043682">
    <property type="term" value="F:P-type divalent copper transporter activity"/>
    <property type="evidence" value="ECO:0007669"/>
    <property type="project" value="TreeGrafter"/>
</dbReference>
<dbReference type="NCBIfam" id="TIGR01525">
    <property type="entry name" value="ATPase-IB_hvy"/>
    <property type="match status" value="1"/>
</dbReference>
<keyword evidence="12" id="KW-1278">Translocase</keyword>
<evidence type="ECO:0000313" key="21">
    <source>
        <dbReference type="Proteomes" id="UP000053797"/>
    </source>
</evidence>
<dbReference type="InterPro" id="IPR008250">
    <property type="entry name" value="ATPase_P-typ_transduc_dom_A_sf"/>
</dbReference>
<dbReference type="GO" id="GO:0055070">
    <property type="term" value="P:copper ion homeostasis"/>
    <property type="evidence" value="ECO:0007669"/>
    <property type="project" value="TreeGrafter"/>
</dbReference>
<keyword evidence="4" id="KW-0813">Transport</keyword>
<feature type="transmembrane region" description="Helical" evidence="18">
    <location>
        <begin position="642"/>
        <end position="663"/>
    </location>
</feature>
<dbReference type="RefSeq" id="WP_058266060.1">
    <property type="nucleotide sequence ID" value="NZ_FMYN01000007.1"/>
</dbReference>
<dbReference type="FunFam" id="3.40.50.1000:FF:000020">
    <property type="entry name" value="Probable cation-transporting P-type ATPase"/>
    <property type="match status" value="1"/>
</dbReference>
<dbReference type="EC" id="7.2.2.8" evidence="3"/>
<dbReference type="InterPro" id="IPR027256">
    <property type="entry name" value="P-typ_ATPase_IB"/>
</dbReference>
<dbReference type="SUPFAM" id="SSF81653">
    <property type="entry name" value="Calcium ATPase, transduction domain A"/>
    <property type="match status" value="1"/>
</dbReference>
<evidence type="ECO:0000256" key="14">
    <source>
        <dbReference type="ARBA" id="ARBA00023008"/>
    </source>
</evidence>
<evidence type="ECO:0000256" key="3">
    <source>
        <dbReference type="ARBA" id="ARBA00012517"/>
    </source>
</evidence>
<dbReference type="GO" id="GO:0016887">
    <property type="term" value="F:ATP hydrolysis activity"/>
    <property type="evidence" value="ECO:0007669"/>
    <property type="project" value="InterPro"/>
</dbReference>
<keyword evidence="15" id="KW-0406">Ion transport</keyword>
<dbReference type="InterPro" id="IPR059000">
    <property type="entry name" value="ATPase_P-type_domA"/>
</dbReference>
<dbReference type="InterPro" id="IPR023298">
    <property type="entry name" value="ATPase_P-typ_TM_dom_sf"/>
</dbReference>
<keyword evidence="5 18" id="KW-1003">Cell membrane</keyword>
<dbReference type="InterPro" id="IPR044492">
    <property type="entry name" value="P_typ_ATPase_HD_dom"/>
</dbReference>
<evidence type="ECO:0000256" key="11">
    <source>
        <dbReference type="ARBA" id="ARBA00022840"/>
    </source>
</evidence>
<dbReference type="SFLD" id="SFLDS00003">
    <property type="entry name" value="Haloacid_Dehalogenase"/>
    <property type="match status" value="1"/>
</dbReference>
<evidence type="ECO:0000259" key="19">
    <source>
        <dbReference type="Pfam" id="PF00122"/>
    </source>
</evidence>
<dbReference type="PRINTS" id="PR00119">
    <property type="entry name" value="CATATPASE"/>
</dbReference>
<comment type="catalytic activity">
    <reaction evidence="17">
        <text>Cu(+)(in) + ATP + H2O = Cu(+)(out) + ADP + phosphate + H(+)</text>
        <dbReference type="Rhea" id="RHEA:25792"/>
        <dbReference type="ChEBI" id="CHEBI:15377"/>
        <dbReference type="ChEBI" id="CHEBI:15378"/>
        <dbReference type="ChEBI" id="CHEBI:30616"/>
        <dbReference type="ChEBI" id="CHEBI:43474"/>
        <dbReference type="ChEBI" id="CHEBI:49552"/>
        <dbReference type="ChEBI" id="CHEBI:456216"/>
        <dbReference type="EC" id="7.2.2.8"/>
    </reaction>
</comment>
<dbReference type="NCBIfam" id="TIGR01511">
    <property type="entry name" value="ATPase-IB1_Cu"/>
    <property type="match status" value="1"/>
</dbReference>
<dbReference type="Gene3D" id="3.40.50.1000">
    <property type="entry name" value="HAD superfamily/HAD-like"/>
    <property type="match status" value="1"/>
</dbReference>
<feature type="transmembrane region" description="Helical" evidence="18">
    <location>
        <begin position="281"/>
        <end position="300"/>
    </location>
</feature>
<dbReference type="SFLD" id="SFLDF00027">
    <property type="entry name" value="p-type_atpase"/>
    <property type="match status" value="1"/>
</dbReference>
<comment type="caution">
    <text evidence="20">The sequence shown here is derived from an EMBL/GenBank/DDBJ whole genome shotgun (WGS) entry which is preliminary data.</text>
</comment>
<evidence type="ECO:0000256" key="17">
    <source>
        <dbReference type="ARBA" id="ARBA00049289"/>
    </source>
</evidence>
<dbReference type="Gene3D" id="3.40.1110.10">
    <property type="entry name" value="Calcium-transporting ATPase, cytoplasmic domain N"/>
    <property type="match status" value="1"/>
</dbReference>
<evidence type="ECO:0000256" key="16">
    <source>
        <dbReference type="ARBA" id="ARBA00023136"/>
    </source>
</evidence>
<sequence>MNHHIHHEHTHHEDQQMSASHHEHEGMIGDFKKRFLVSLMLTIPILLLSKMIQEWSGINISFPYDDVVLLLLSTIVYFYGGWPFLKGSLDEMKQKNPGMMMLIALAISVAYFYSVGIILGLGEGHDFFWELATLIDIMLLGHWIEMKSIMGASNALQELVKLLPSIAHRIDDEKIEDIAVSELQTGDVILIKPGEQVPVDGKIIKGATTVDESMLTGESLPIEKKMDDNVIAGSINQEGSLTVETKNTGEGTYLSKVIELVSEAQASKSKTQNLANRAAKILFYVAVFAGVLTFIIWLALGYPLSIAIERMVTVMVISCPHALGLAAPLVVSVSTALSAKKGLLIRNRTQFEEARKLDAIIFDKTGTLTQGNFGVTDLMPVDEISSNELLRLAAGVERSSQHPLAKGVVKRAEELQLSLPSIEDFMSITGVGLEGKVEGTLIRVVSPRYIRQEKITVDELAFEKLSEEGKTVIFVLKNKQLLGMIALADLVREEAKETVTALKNKGINSIMLTGDNKKVAHWVAKQLGIDEVHAEVLPDDKSRQVKNIQLEGRKVAMVGDGINDAPALAQADVGIAIGSGTDVAVETADIVLVRSNPKDVLSILELSRSTYNKMIQNLWWAAGYNIITIPLAAGVLAPYGVILSPAIGAVLMSLSTVIVAVNARTLKI</sequence>
<evidence type="ECO:0000256" key="18">
    <source>
        <dbReference type="RuleBase" id="RU362081"/>
    </source>
</evidence>
<evidence type="ECO:0000256" key="1">
    <source>
        <dbReference type="ARBA" id="ARBA00004651"/>
    </source>
</evidence>
<dbReference type="NCBIfam" id="TIGR01494">
    <property type="entry name" value="ATPase_P-type"/>
    <property type="match status" value="1"/>
</dbReference>
<dbReference type="AlphaFoldDB" id="A0A0V8GC42"/>
<keyword evidence="11 18" id="KW-0067">ATP-binding</keyword>
<dbReference type="PRINTS" id="PR00121">
    <property type="entry name" value="NAKATPASE"/>
</dbReference>
<protein>
    <recommendedName>
        <fullName evidence="3">P-type Cu(+) transporter</fullName>
        <ecNumber evidence="3">7.2.2.8</ecNumber>
    </recommendedName>
</protein>
<keyword evidence="14" id="KW-0186">Copper</keyword>
<feature type="transmembrane region" description="Helical" evidence="18">
    <location>
        <begin position="312"/>
        <end position="339"/>
    </location>
</feature>
<dbReference type="InterPro" id="IPR023214">
    <property type="entry name" value="HAD_sf"/>
</dbReference>
<feature type="domain" description="P-type ATPase A" evidence="19">
    <location>
        <begin position="162"/>
        <end position="261"/>
    </location>
</feature>
<evidence type="ECO:0000256" key="12">
    <source>
        <dbReference type="ARBA" id="ARBA00022967"/>
    </source>
</evidence>
<dbReference type="FunFam" id="2.70.150.10:FF:000002">
    <property type="entry name" value="Copper-transporting ATPase 1, putative"/>
    <property type="match status" value="1"/>
</dbReference>
<evidence type="ECO:0000256" key="2">
    <source>
        <dbReference type="ARBA" id="ARBA00006024"/>
    </source>
</evidence>
<feature type="transmembrane region" description="Helical" evidence="18">
    <location>
        <begin position="97"/>
        <end position="121"/>
    </location>
</feature>
<keyword evidence="10" id="KW-0187">Copper transport</keyword>
<gene>
    <name evidence="20" type="ORF">AS033_15730</name>
</gene>
<dbReference type="PANTHER" id="PTHR43520:SF8">
    <property type="entry name" value="P-TYPE CU(+) TRANSPORTER"/>
    <property type="match status" value="1"/>
</dbReference>
<evidence type="ECO:0000313" key="20">
    <source>
        <dbReference type="EMBL" id="KSU47702.1"/>
    </source>
</evidence>
<organism evidence="20 21">
    <name type="scientific">Exiguobacterium indicum</name>
    <dbReference type="NCBI Taxonomy" id="296995"/>
    <lineage>
        <taxon>Bacteria</taxon>
        <taxon>Bacillati</taxon>
        <taxon>Bacillota</taxon>
        <taxon>Bacilli</taxon>
        <taxon>Bacillales</taxon>
        <taxon>Bacillales Family XII. Incertae Sedis</taxon>
        <taxon>Exiguobacterium</taxon>
    </lineage>
</organism>
<reference evidence="20 21" key="1">
    <citation type="journal article" date="2015" name="Int. J. Syst. Evol. Microbiol.">
        <title>Exiguobacterium enclense sp. nov., isolated from sediment.</title>
        <authorList>
            <person name="Dastager S.G."/>
            <person name="Mawlankar R."/>
            <person name="Sonalkar V.V."/>
            <person name="Thorat M.N."/>
            <person name="Mual P."/>
            <person name="Verma A."/>
            <person name="Krishnamurthi S."/>
            <person name="Tang S.K."/>
            <person name="Li W.J."/>
        </authorList>
    </citation>
    <scope>NUCLEOTIDE SEQUENCE [LARGE SCALE GENOMIC DNA]</scope>
    <source>
        <strain evidence="20 21">NIO-1109</strain>
    </source>
</reference>
<feature type="transmembrane region" description="Helical" evidence="18">
    <location>
        <begin position="35"/>
        <end position="52"/>
    </location>
</feature>
<dbReference type="SUPFAM" id="SSF81665">
    <property type="entry name" value="Calcium ATPase, transmembrane domain M"/>
    <property type="match status" value="1"/>
</dbReference>
<keyword evidence="16 18" id="KW-0472">Membrane</keyword>
<keyword evidence="7 18" id="KW-0812">Transmembrane</keyword>
<dbReference type="InterPro" id="IPR001757">
    <property type="entry name" value="P_typ_ATPase"/>
</dbReference>
<dbReference type="Gene3D" id="2.70.150.10">
    <property type="entry name" value="Calcium-transporting ATPase, cytoplasmic transduction domain A"/>
    <property type="match status" value="1"/>
</dbReference>
<accession>A0A0V8GC42</accession>
<evidence type="ECO:0000256" key="7">
    <source>
        <dbReference type="ARBA" id="ARBA00022692"/>
    </source>
</evidence>
<evidence type="ECO:0000256" key="6">
    <source>
        <dbReference type="ARBA" id="ARBA00022553"/>
    </source>
</evidence>
<dbReference type="CDD" id="cd07552">
    <property type="entry name" value="P-type_ATPase_Cu-like"/>
    <property type="match status" value="1"/>
</dbReference>
<feature type="transmembrane region" description="Helical" evidence="18">
    <location>
        <begin position="127"/>
        <end position="144"/>
    </location>
</feature>
<comment type="subcellular location">
    <subcellularLocation>
        <location evidence="1">Cell membrane</location>
        <topology evidence="1">Multi-pass membrane protein</topology>
    </subcellularLocation>
</comment>
<feature type="transmembrane region" description="Helical" evidence="18">
    <location>
        <begin position="618"/>
        <end position="636"/>
    </location>
</feature>
<evidence type="ECO:0000256" key="13">
    <source>
        <dbReference type="ARBA" id="ARBA00022989"/>
    </source>
</evidence>
<evidence type="ECO:0000256" key="15">
    <source>
        <dbReference type="ARBA" id="ARBA00023065"/>
    </source>
</evidence>
<proteinExistence type="inferred from homology"/>
<name>A0A0V8GC42_9BACL</name>
<evidence type="ECO:0000256" key="9">
    <source>
        <dbReference type="ARBA" id="ARBA00022741"/>
    </source>
</evidence>